<evidence type="ECO:0000313" key="3">
    <source>
        <dbReference type="EMBL" id="AGK61267.1"/>
    </source>
</evidence>
<evidence type="ECO:0000256" key="1">
    <source>
        <dbReference type="PROSITE-ProRule" id="PRU00169"/>
    </source>
</evidence>
<dbReference type="SMART" id="SM00448">
    <property type="entry name" value="REC"/>
    <property type="match status" value="1"/>
</dbReference>
<dbReference type="EMBL" id="CP005290">
    <property type="protein sequence ID" value="AGK61267.1"/>
    <property type="molecule type" value="Genomic_DNA"/>
</dbReference>
<gene>
    <name evidence="3" type="ORF">Asulf_01271</name>
</gene>
<keyword evidence="1" id="KW-0597">Phosphoprotein</keyword>
<dbReference type="SUPFAM" id="SSF52172">
    <property type="entry name" value="CheY-like"/>
    <property type="match status" value="1"/>
</dbReference>
<organism evidence="3 4">
    <name type="scientific">Archaeoglobus sulfaticallidus PM70-1</name>
    <dbReference type="NCBI Taxonomy" id="387631"/>
    <lineage>
        <taxon>Archaea</taxon>
        <taxon>Methanobacteriati</taxon>
        <taxon>Methanobacteriota</taxon>
        <taxon>Archaeoglobi</taxon>
        <taxon>Archaeoglobales</taxon>
        <taxon>Archaeoglobaceae</taxon>
        <taxon>Archaeoglobus</taxon>
    </lineage>
</organism>
<dbReference type="GeneID" id="15392912"/>
<dbReference type="Pfam" id="PF00072">
    <property type="entry name" value="Response_reg"/>
    <property type="match status" value="1"/>
</dbReference>
<accession>N0BG41</accession>
<dbReference type="OrthoDB" id="2830at2157"/>
<keyword evidence="4" id="KW-1185">Reference proteome</keyword>
<dbReference type="KEGG" id="ast:Asulf_01271"/>
<feature type="domain" description="Response regulatory" evidence="2">
    <location>
        <begin position="4"/>
        <end position="115"/>
    </location>
</feature>
<dbReference type="STRING" id="387631.Asulf_01271"/>
<evidence type="ECO:0000259" key="2">
    <source>
        <dbReference type="PROSITE" id="PS50110"/>
    </source>
</evidence>
<dbReference type="PANTHER" id="PTHR43228:SF1">
    <property type="entry name" value="TWO-COMPONENT RESPONSE REGULATOR ARR22"/>
    <property type="match status" value="1"/>
</dbReference>
<dbReference type="Proteomes" id="UP000013307">
    <property type="component" value="Chromosome"/>
</dbReference>
<dbReference type="GO" id="GO:0000160">
    <property type="term" value="P:phosphorelay signal transduction system"/>
    <property type="evidence" value="ECO:0007669"/>
    <property type="project" value="InterPro"/>
</dbReference>
<dbReference type="InterPro" id="IPR052048">
    <property type="entry name" value="ST_Response_Regulator"/>
</dbReference>
<proteinExistence type="predicted"/>
<dbReference type="PROSITE" id="PS50110">
    <property type="entry name" value="RESPONSE_REGULATORY"/>
    <property type="match status" value="1"/>
</dbReference>
<dbReference type="eggNOG" id="arCOG02382">
    <property type="taxonomic scope" value="Archaea"/>
</dbReference>
<dbReference type="RefSeq" id="WP_015590865.1">
    <property type="nucleotide sequence ID" value="NC_021169.1"/>
</dbReference>
<protein>
    <recommendedName>
        <fullName evidence="2">Response regulatory domain-containing protein</fullName>
    </recommendedName>
</protein>
<name>N0BG41_9EURY</name>
<dbReference type="InterPro" id="IPR001789">
    <property type="entry name" value="Sig_transdc_resp-reg_receiver"/>
</dbReference>
<dbReference type="PANTHER" id="PTHR43228">
    <property type="entry name" value="TWO-COMPONENT RESPONSE REGULATOR"/>
    <property type="match status" value="1"/>
</dbReference>
<sequence>MKPRVLLVDDDDLLRGILASMLSDYEVIEAENGKAAVEKYFQHKPDIVLMDVMMPVMDGVKATKEILKKDPKAKILAITAFAPIRGDEMLEAGALDIIPKPITRKKLNEIVEKYLNMKI</sequence>
<reference evidence="3 4" key="1">
    <citation type="journal article" date="2013" name="Genome Announc.">
        <title>Complete Genome Sequence of the Thermophilic and Facultatively Chemolithoautotrophic Sulfate Reducer Archaeoglobus sulfaticallidus Strain PM70-1T.</title>
        <authorList>
            <person name="Stokke R."/>
            <person name="Hocking W.P."/>
            <person name="Steinsbu B.O."/>
            <person name="Steen I.H."/>
        </authorList>
    </citation>
    <scope>NUCLEOTIDE SEQUENCE [LARGE SCALE GENOMIC DNA]</scope>
    <source>
        <strain evidence="3">PM70-1</strain>
    </source>
</reference>
<evidence type="ECO:0000313" key="4">
    <source>
        <dbReference type="Proteomes" id="UP000013307"/>
    </source>
</evidence>
<dbReference type="InterPro" id="IPR011006">
    <property type="entry name" value="CheY-like_superfamily"/>
</dbReference>
<dbReference type="Gene3D" id="3.40.50.2300">
    <property type="match status" value="1"/>
</dbReference>
<dbReference type="AlphaFoldDB" id="N0BG41"/>
<feature type="modified residue" description="4-aspartylphosphate" evidence="1">
    <location>
        <position position="51"/>
    </location>
</feature>
<dbReference type="HOGENOM" id="CLU_000445_69_15_2"/>